<accession>A0A1Y1UT09</accession>
<dbReference type="SUPFAM" id="SSF52047">
    <property type="entry name" value="RNI-like"/>
    <property type="match status" value="1"/>
</dbReference>
<proteinExistence type="predicted"/>
<dbReference type="GO" id="GO:0005634">
    <property type="term" value="C:nucleus"/>
    <property type="evidence" value="ECO:0007669"/>
    <property type="project" value="TreeGrafter"/>
</dbReference>
<dbReference type="OrthoDB" id="120976at2759"/>
<evidence type="ECO:0000256" key="1">
    <source>
        <dbReference type="SAM" id="MobiDB-lite"/>
    </source>
</evidence>
<dbReference type="InterPro" id="IPR032675">
    <property type="entry name" value="LRR_dom_sf"/>
</dbReference>
<feature type="region of interest" description="Disordered" evidence="1">
    <location>
        <begin position="405"/>
        <end position="432"/>
    </location>
</feature>
<dbReference type="GO" id="GO:0048471">
    <property type="term" value="C:perinuclear region of cytoplasm"/>
    <property type="evidence" value="ECO:0007669"/>
    <property type="project" value="TreeGrafter"/>
</dbReference>
<dbReference type="InterPro" id="IPR027038">
    <property type="entry name" value="RanGap"/>
</dbReference>
<dbReference type="Gene3D" id="3.80.10.10">
    <property type="entry name" value="Ribonuclease Inhibitor"/>
    <property type="match status" value="2"/>
</dbReference>
<reference evidence="2 3" key="1">
    <citation type="submission" date="2017-03" db="EMBL/GenBank/DDBJ databases">
        <title>Widespread Adenine N6-methylation of Active Genes in Fungi.</title>
        <authorList>
            <consortium name="DOE Joint Genome Institute"/>
            <person name="Mondo S.J."/>
            <person name="Dannebaum R.O."/>
            <person name="Kuo R.C."/>
            <person name="Louie K.B."/>
            <person name="Bewick A.J."/>
            <person name="Labutti K."/>
            <person name="Haridas S."/>
            <person name="Kuo A."/>
            <person name="Salamov A."/>
            <person name="Ahrendt S.R."/>
            <person name="Lau R."/>
            <person name="Bowen B.P."/>
            <person name="Lipzen A."/>
            <person name="Sullivan W."/>
            <person name="Andreopoulos W.B."/>
            <person name="Clum A."/>
            <person name="Lindquist E."/>
            <person name="Daum C."/>
            <person name="Northen T.R."/>
            <person name="Ramamoorthy G."/>
            <person name="Schmitz R.J."/>
            <person name="Gryganskyi A."/>
            <person name="Culley D."/>
            <person name="Magnuson J."/>
            <person name="James T.Y."/>
            <person name="O'Malley M.A."/>
            <person name="Stajich J.E."/>
            <person name="Spatafora J.W."/>
            <person name="Visel A."/>
            <person name="Grigoriev I.V."/>
        </authorList>
    </citation>
    <scope>NUCLEOTIDE SEQUENCE [LARGE SCALE GENOMIC DNA]</scope>
    <source>
        <strain evidence="2 3">NRRL Y-17943</strain>
    </source>
</reference>
<dbReference type="GO" id="GO:0031267">
    <property type="term" value="F:small GTPase binding"/>
    <property type="evidence" value="ECO:0007669"/>
    <property type="project" value="TreeGrafter"/>
</dbReference>
<gene>
    <name evidence="2" type="ORF">BD324DRAFT_612053</name>
</gene>
<dbReference type="EMBL" id="NBSH01000001">
    <property type="protein sequence ID" value="ORX40767.1"/>
    <property type="molecule type" value="Genomic_DNA"/>
</dbReference>
<evidence type="ECO:0000313" key="3">
    <source>
        <dbReference type="Proteomes" id="UP000193218"/>
    </source>
</evidence>
<dbReference type="AlphaFoldDB" id="A0A1Y1UT09"/>
<evidence type="ECO:0008006" key="4">
    <source>
        <dbReference type="Google" id="ProtNLM"/>
    </source>
</evidence>
<feature type="compositionally biased region" description="Polar residues" evidence="1">
    <location>
        <begin position="419"/>
        <end position="432"/>
    </location>
</feature>
<dbReference type="GO" id="GO:0006913">
    <property type="term" value="P:nucleocytoplasmic transport"/>
    <property type="evidence" value="ECO:0007669"/>
    <property type="project" value="TreeGrafter"/>
</dbReference>
<dbReference type="PANTHER" id="PTHR24113:SF15">
    <property type="entry name" value="NACHT DOMAIN-CONTAINING PROTEIN"/>
    <property type="match status" value="1"/>
</dbReference>
<dbReference type="PANTHER" id="PTHR24113">
    <property type="entry name" value="RAN GTPASE-ACTIVATING PROTEIN 1"/>
    <property type="match status" value="1"/>
</dbReference>
<dbReference type="GO" id="GO:0005096">
    <property type="term" value="F:GTPase activator activity"/>
    <property type="evidence" value="ECO:0007669"/>
    <property type="project" value="InterPro"/>
</dbReference>
<sequence>MAVVFRSTSDLLYLPDHGFVEEDGAIKILLQINRQIRRLDVSHNLLGNEGISVLIQGLNSCRHRFSSTDYGLWGLRDINLGSNSISDESFSALMSYAKKDVFMRRVTVQGNDIELRNHLDSVLNSLNSSHIEDLSLTNNPSLLSSSIRKLFNTITTPYLSQLYLSVCNLGPNIIPPLVSYLGSPRSRNLELLELNGNKLGVEGVRAIVDVVESFNFTIKEVSLLANDVLSRSNDDVEETSRPSDAEKRAENDALAYECHRRLPPLLARNRALTQRIRRAAIRVIAPARILLTARPLNDVEMARQVIDSIGTRPPAFRILDLPREVLYLIVRHCSRDASAFSEAQFTRMRKEAESRDNVKRNGTIMRERLLKAESDQIGRAVWQVREEWLKKGKWDKWELDKPVQVPAHTETVESHSGKSSDLSPGTQSLQLS</sequence>
<dbReference type="Pfam" id="PF13516">
    <property type="entry name" value="LRR_6"/>
    <property type="match status" value="2"/>
</dbReference>
<dbReference type="InParanoid" id="A0A1Y1UT09"/>
<dbReference type="STRING" id="4999.A0A1Y1UT09"/>
<keyword evidence="3" id="KW-1185">Reference proteome</keyword>
<dbReference type="SMART" id="SM00368">
    <property type="entry name" value="LRR_RI"/>
    <property type="match status" value="2"/>
</dbReference>
<comment type="caution">
    <text evidence="2">The sequence shown here is derived from an EMBL/GenBank/DDBJ whole genome shotgun (WGS) entry which is preliminary data.</text>
</comment>
<dbReference type="RefSeq" id="XP_021874446.1">
    <property type="nucleotide sequence ID" value="XM_022014339.1"/>
</dbReference>
<name>A0A1Y1UT09_9TREE</name>
<protein>
    <recommendedName>
        <fullName evidence="4">RNI-like protein</fullName>
    </recommendedName>
</protein>
<evidence type="ECO:0000313" key="2">
    <source>
        <dbReference type="EMBL" id="ORX40767.1"/>
    </source>
</evidence>
<organism evidence="2 3">
    <name type="scientific">Kockovaella imperatae</name>
    <dbReference type="NCBI Taxonomy" id="4999"/>
    <lineage>
        <taxon>Eukaryota</taxon>
        <taxon>Fungi</taxon>
        <taxon>Dikarya</taxon>
        <taxon>Basidiomycota</taxon>
        <taxon>Agaricomycotina</taxon>
        <taxon>Tremellomycetes</taxon>
        <taxon>Tremellales</taxon>
        <taxon>Cuniculitremaceae</taxon>
        <taxon>Kockovaella</taxon>
    </lineage>
</organism>
<dbReference type="GO" id="GO:0005829">
    <property type="term" value="C:cytosol"/>
    <property type="evidence" value="ECO:0007669"/>
    <property type="project" value="TreeGrafter"/>
</dbReference>
<dbReference type="InterPro" id="IPR001611">
    <property type="entry name" value="Leu-rich_rpt"/>
</dbReference>
<dbReference type="GeneID" id="33556147"/>
<dbReference type="Proteomes" id="UP000193218">
    <property type="component" value="Unassembled WGS sequence"/>
</dbReference>